<accession>W4IJ15</accession>
<gene>
    <name evidence="2" type="ORF">PFNF135_01953</name>
</gene>
<evidence type="ECO:0000313" key="3">
    <source>
        <dbReference type="Proteomes" id="UP000019114"/>
    </source>
</evidence>
<protein>
    <submittedName>
        <fullName evidence="2">Uncharacterized protein</fullName>
    </submittedName>
</protein>
<dbReference type="OrthoDB" id="370883at2759"/>
<keyword evidence="1" id="KW-0175">Coiled coil</keyword>
<proteinExistence type="predicted"/>
<dbReference type="EMBL" id="KI926040">
    <property type="protein sequence ID" value="ETW43693.1"/>
    <property type="molecule type" value="Genomic_DNA"/>
</dbReference>
<evidence type="ECO:0000313" key="2">
    <source>
        <dbReference type="EMBL" id="ETW43693.1"/>
    </source>
</evidence>
<evidence type="ECO:0000256" key="1">
    <source>
        <dbReference type="SAM" id="Coils"/>
    </source>
</evidence>
<dbReference type="Proteomes" id="UP000019114">
    <property type="component" value="Unassembled WGS sequence"/>
</dbReference>
<sequence length="109" mass="13204">MNPSNNNNIFNKKLHYDEKSLYLEKLLNDKLELLKESNNKIKSKKILLNDLKKKKDESIKRNNEMEINTITKNVYEEFHEKQQYVKKLKIMLEDVKKKYESLSKEDIKE</sequence>
<feature type="coiled-coil region" evidence="1">
    <location>
        <begin position="34"/>
        <end position="105"/>
    </location>
</feature>
<organism evidence="2 3">
    <name type="scientific">Plasmodium falciparum NF135/5.C10</name>
    <dbReference type="NCBI Taxonomy" id="1036726"/>
    <lineage>
        <taxon>Eukaryota</taxon>
        <taxon>Sar</taxon>
        <taxon>Alveolata</taxon>
        <taxon>Apicomplexa</taxon>
        <taxon>Aconoidasida</taxon>
        <taxon>Haemosporida</taxon>
        <taxon>Plasmodiidae</taxon>
        <taxon>Plasmodium</taxon>
        <taxon>Plasmodium (Laverania)</taxon>
    </lineage>
</organism>
<reference evidence="2 3" key="2">
    <citation type="submission" date="2013-02" db="EMBL/GenBank/DDBJ databases">
        <title>The Genome Sequence of Plasmodium falciparum NF135/5.C10.</title>
        <authorList>
            <consortium name="The Broad Institute Genome Sequencing Platform"/>
            <consortium name="The Broad Institute Genome Sequencing Center for Infectious Disease"/>
            <person name="Neafsey D."/>
            <person name="Cheeseman I."/>
            <person name="Volkman S."/>
            <person name="Adams J."/>
            <person name="Walker B."/>
            <person name="Young S.K."/>
            <person name="Zeng Q."/>
            <person name="Gargeya S."/>
            <person name="Fitzgerald M."/>
            <person name="Haas B."/>
            <person name="Abouelleil A."/>
            <person name="Alvarado L."/>
            <person name="Arachchi H.M."/>
            <person name="Berlin A.M."/>
            <person name="Chapman S.B."/>
            <person name="Dewar J."/>
            <person name="Goldberg J."/>
            <person name="Griggs A."/>
            <person name="Gujja S."/>
            <person name="Hansen M."/>
            <person name="Howarth C."/>
            <person name="Imamovic A."/>
            <person name="Larimer J."/>
            <person name="McCowan C."/>
            <person name="Murphy C."/>
            <person name="Neiman D."/>
            <person name="Pearson M."/>
            <person name="Priest M."/>
            <person name="Roberts A."/>
            <person name="Saif S."/>
            <person name="Shea T."/>
            <person name="Sisk P."/>
            <person name="Sykes S."/>
            <person name="Wortman J."/>
            <person name="Nusbaum C."/>
            <person name="Birren B."/>
        </authorList>
    </citation>
    <scope>NUCLEOTIDE SEQUENCE [LARGE SCALE GENOMIC DNA]</scope>
    <source>
        <strain evidence="2 3">NF135/5.C10</strain>
    </source>
</reference>
<dbReference type="AlphaFoldDB" id="W4IJ15"/>
<name>W4IJ15_PLAFA</name>
<reference evidence="2 3" key="1">
    <citation type="submission" date="2013-02" db="EMBL/GenBank/DDBJ databases">
        <title>The Genome Annotation of Plasmodium falciparum NF135/5.C10.</title>
        <authorList>
            <consortium name="The Broad Institute Genome Sequencing Platform"/>
            <consortium name="The Broad Institute Genome Sequencing Center for Infectious Disease"/>
            <person name="Neafsey D."/>
            <person name="Hoffman S."/>
            <person name="Volkman S."/>
            <person name="Rosenthal P."/>
            <person name="Walker B."/>
            <person name="Young S.K."/>
            <person name="Zeng Q."/>
            <person name="Gargeya S."/>
            <person name="Fitzgerald M."/>
            <person name="Haas B."/>
            <person name="Abouelleil A."/>
            <person name="Allen A.W."/>
            <person name="Alvarado L."/>
            <person name="Arachchi H.M."/>
            <person name="Berlin A.M."/>
            <person name="Chapman S.B."/>
            <person name="Gainer-Dewar J."/>
            <person name="Goldberg J."/>
            <person name="Griggs A."/>
            <person name="Gujja S."/>
            <person name="Hansen M."/>
            <person name="Howarth C."/>
            <person name="Imamovic A."/>
            <person name="Ireland A."/>
            <person name="Larimer J."/>
            <person name="McCowan C."/>
            <person name="Murphy C."/>
            <person name="Pearson M."/>
            <person name="Poon T.W."/>
            <person name="Priest M."/>
            <person name="Roberts A."/>
            <person name="Saif S."/>
            <person name="Shea T."/>
            <person name="Sisk P."/>
            <person name="Sykes S."/>
            <person name="Wortman J."/>
            <person name="Nusbaum C."/>
            <person name="Birren B."/>
        </authorList>
    </citation>
    <scope>NUCLEOTIDE SEQUENCE [LARGE SCALE GENOMIC DNA]</scope>
    <source>
        <strain evidence="2 3">NF135/5.C10</strain>
    </source>
</reference>